<dbReference type="EMBL" id="JANAKD010000004">
    <property type="protein sequence ID" value="KAJ3499684.1"/>
    <property type="molecule type" value="Genomic_DNA"/>
</dbReference>
<proteinExistence type="predicted"/>
<name>A0ACC1R8P4_9HYPO</name>
<accession>A0ACC1R8P4</accession>
<protein>
    <submittedName>
        <fullName evidence="1">Uncharacterized protein</fullName>
    </submittedName>
</protein>
<sequence length="430" mass="47834">MDGPQVDKANVPGVPNYPPKQLRIWALTVASVMSFLAFASISIRLLSRRIRAQPLWWDDYMIMFSMVRFICRARWCCRRVLRLSHKKLSSREEANAPRCNQVWNWVVVAVALAMYGRGAGYHSSTIGAANVAIIKEYLLVSEVIYIWHMAWTKLSVLLMYYRVFHVPHFKRLVVAVACFVFVWVVTATFLFVFICVPTQKLWKPELPGHCISEMGVWVANGSSTILSDVAILLLPIPQIWKLNTGRSEKIGLTLVFGLGFFTVFTSSFRLAVLFNYRKSDVSYTLFPLLVWTDVEMCAAVISANLPTFRPCLRVFANKLGFTRFSYATATASGDGSGKMNNTIGSGSTNPRPLSLTTASMRRSVGQVFGAGRPQQDPDMHGIMDEEHGCGLSEWAPGDGKGTSLSASAEVDTDREGSIALQSIHRVPSGK</sequence>
<evidence type="ECO:0000313" key="1">
    <source>
        <dbReference type="EMBL" id="KAJ3499684.1"/>
    </source>
</evidence>
<gene>
    <name evidence="1" type="ORF">NLG97_g126</name>
</gene>
<keyword evidence="2" id="KW-1185">Reference proteome</keyword>
<organism evidence="1 2">
    <name type="scientific">Lecanicillium saksenae</name>
    <dbReference type="NCBI Taxonomy" id="468837"/>
    <lineage>
        <taxon>Eukaryota</taxon>
        <taxon>Fungi</taxon>
        <taxon>Dikarya</taxon>
        <taxon>Ascomycota</taxon>
        <taxon>Pezizomycotina</taxon>
        <taxon>Sordariomycetes</taxon>
        <taxon>Hypocreomycetidae</taxon>
        <taxon>Hypocreales</taxon>
        <taxon>Cordycipitaceae</taxon>
        <taxon>Lecanicillium</taxon>
    </lineage>
</organism>
<dbReference type="Proteomes" id="UP001148737">
    <property type="component" value="Unassembled WGS sequence"/>
</dbReference>
<reference evidence="1" key="1">
    <citation type="submission" date="2022-07" db="EMBL/GenBank/DDBJ databases">
        <title>Genome Sequence of Lecanicillium saksenae.</title>
        <authorList>
            <person name="Buettner E."/>
        </authorList>
    </citation>
    <scope>NUCLEOTIDE SEQUENCE</scope>
    <source>
        <strain evidence="1">VT-O1</strain>
    </source>
</reference>
<evidence type="ECO:0000313" key="2">
    <source>
        <dbReference type="Proteomes" id="UP001148737"/>
    </source>
</evidence>
<comment type="caution">
    <text evidence="1">The sequence shown here is derived from an EMBL/GenBank/DDBJ whole genome shotgun (WGS) entry which is preliminary data.</text>
</comment>